<evidence type="ECO:0000256" key="2">
    <source>
        <dbReference type="ARBA" id="ARBA00022614"/>
    </source>
</evidence>
<dbReference type="InterPro" id="IPR053211">
    <property type="entry name" value="DNA_repair-toleration"/>
</dbReference>
<feature type="signal peptide" evidence="6">
    <location>
        <begin position="1"/>
        <end position="23"/>
    </location>
</feature>
<dbReference type="Gene3D" id="3.80.10.10">
    <property type="entry name" value="Ribonuclease Inhibitor"/>
    <property type="match status" value="1"/>
</dbReference>
<reference evidence="8" key="2">
    <citation type="submission" date="2023-06" db="EMBL/GenBank/DDBJ databases">
        <authorList>
            <person name="Ma L."/>
            <person name="Liu K.-W."/>
            <person name="Li Z."/>
            <person name="Hsiao Y.-Y."/>
            <person name="Qi Y."/>
            <person name="Fu T."/>
            <person name="Tang G."/>
            <person name="Zhang D."/>
            <person name="Sun W.-H."/>
            <person name="Liu D.-K."/>
            <person name="Li Y."/>
            <person name="Chen G.-Z."/>
            <person name="Liu X.-D."/>
            <person name="Liao X.-Y."/>
            <person name="Jiang Y.-T."/>
            <person name="Yu X."/>
            <person name="Hao Y."/>
            <person name="Huang J."/>
            <person name="Zhao X.-W."/>
            <person name="Ke S."/>
            <person name="Chen Y.-Y."/>
            <person name="Wu W.-L."/>
            <person name="Hsu J.-L."/>
            <person name="Lin Y.-F."/>
            <person name="Huang M.-D."/>
            <person name="Li C.-Y."/>
            <person name="Huang L."/>
            <person name="Wang Z.-W."/>
            <person name="Zhao X."/>
            <person name="Zhong W.-Y."/>
            <person name="Peng D.-H."/>
            <person name="Ahmad S."/>
            <person name="Lan S."/>
            <person name="Zhang J.-S."/>
            <person name="Tsai W.-C."/>
            <person name="Van De Peer Y."/>
            <person name="Liu Z.-J."/>
        </authorList>
    </citation>
    <scope>NUCLEOTIDE SEQUENCE</scope>
    <source>
        <strain evidence="8">CP</strain>
        <tissue evidence="8">Leaves</tissue>
    </source>
</reference>
<dbReference type="PANTHER" id="PTHR48060:SF24">
    <property type="entry name" value="NON-SPECIFIC SERINE_THREONINE PROTEIN KINASE"/>
    <property type="match status" value="1"/>
</dbReference>
<evidence type="ECO:0000256" key="5">
    <source>
        <dbReference type="ARBA" id="ARBA00023136"/>
    </source>
</evidence>
<evidence type="ECO:0000256" key="1">
    <source>
        <dbReference type="ARBA" id="ARBA00004370"/>
    </source>
</evidence>
<evidence type="ECO:0000256" key="6">
    <source>
        <dbReference type="SAM" id="SignalP"/>
    </source>
</evidence>
<reference evidence="8" key="1">
    <citation type="journal article" date="2023" name="Nat. Commun.">
        <title>Diploid and tetraploid genomes of Acorus and the evolution of monocots.</title>
        <authorList>
            <person name="Ma L."/>
            <person name="Liu K.W."/>
            <person name="Li Z."/>
            <person name="Hsiao Y.Y."/>
            <person name="Qi Y."/>
            <person name="Fu T."/>
            <person name="Tang G.D."/>
            <person name="Zhang D."/>
            <person name="Sun W.H."/>
            <person name="Liu D.K."/>
            <person name="Li Y."/>
            <person name="Chen G.Z."/>
            <person name="Liu X.D."/>
            <person name="Liao X.Y."/>
            <person name="Jiang Y.T."/>
            <person name="Yu X."/>
            <person name="Hao Y."/>
            <person name="Huang J."/>
            <person name="Zhao X.W."/>
            <person name="Ke S."/>
            <person name="Chen Y.Y."/>
            <person name="Wu W.L."/>
            <person name="Hsu J.L."/>
            <person name="Lin Y.F."/>
            <person name="Huang M.D."/>
            <person name="Li C.Y."/>
            <person name="Huang L."/>
            <person name="Wang Z.W."/>
            <person name="Zhao X."/>
            <person name="Zhong W.Y."/>
            <person name="Peng D.H."/>
            <person name="Ahmad S."/>
            <person name="Lan S."/>
            <person name="Zhang J.S."/>
            <person name="Tsai W.C."/>
            <person name="Van de Peer Y."/>
            <person name="Liu Z.J."/>
        </authorList>
    </citation>
    <scope>NUCLEOTIDE SEQUENCE</scope>
    <source>
        <strain evidence="8">CP</strain>
    </source>
</reference>
<sequence>MKPPQKPLTLLFFVLSFLTKSSALNEASEALFKWKESLEDSHSLDSWSIKSHDETNPCKWVGITCDSSHSVVEINLPHFNLSGTLDDLDFTSLLNLTALNLNGNFLHGPIPSNISALSKLTLLDLGNNGFIGAIPPEIGRLSELIDLRLYSNFLNHTIPYQLGNLKKVQSQMQLVF</sequence>
<accession>A0AAV9CPJ4</accession>
<dbReference type="PANTHER" id="PTHR48060">
    <property type="entry name" value="DNA DAMAGE-REPAIR/TOLERATION PROTEIN DRT100"/>
    <property type="match status" value="1"/>
</dbReference>
<comment type="subcellular location">
    <subcellularLocation>
        <location evidence="1">Membrane</location>
    </subcellularLocation>
</comment>
<keyword evidence="3 6" id="KW-0732">Signal</keyword>
<evidence type="ECO:0000256" key="3">
    <source>
        <dbReference type="ARBA" id="ARBA00022729"/>
    </source>
</evidence>
<dbReference type="AlphaFoldDB" id="A0AAV9CPJ4"/>
<gene>
    <name evidence="8" type="ORF">QJS10_CPB18g01916</name>
</gene>
<organism evidence="8 9">
    <name type="scientific">Acorus calamus</name>
    <name type="common">Sweet flag</name>
    <dbReference type="NCBI Taxonomy" id="4465"/>
    <lineage>
        <taxon>Eukaryota</taxon>
        <taxon>Viridiplantae</taxon>
        <taxon>Streptophyta</taxon>
        <taxon>Embryophyta</taxon>
        <taxon>Tracheophyta</taxon>
        <taxon>Spermatophyta</taxon>
        <taxon>Magnoliopsida</taxon>
        <taxon>Liliopsida</taxon>
        <taxon>Acoraceae</taxon>
        <taxon>Acorus</taxon>
    </lineage>
</organism>
<feature type="domain" description="Leucine-rich repeat-containing N-terminal plant-type" evidence="7">
    <location>
        <begin position="25"/>
        <end position="66"/>
    </location>
</feature>
<dbReference type="Pfam" id="PF00560">
    <property type="entry name" value="LRR_1"/>
    <property type="match status" value="2"/>
</dbReference>
<dbReference type="Proteomes" id="UP001180020">
    <property type="component" value="Unassembled WGS sequence"/>
</dbReference>
<comment type="caution">
    <text evidence="8">The sequence shown here is derived from an EMBL/GenBank/DDBJ whole genome shotgun (WGS) entry which is preliminary data.</text>
</comment>
<dbReference type="EMBL" id="JAUJYO010000018">
    <property type="protein sequence ID" value="KAK1290771.1"/>
    <property type="molecule type" value="Genomic_DNA"/>
</dbReference>
<name>A0AAV9CPJ4_ACOCL</name>
<evidence type="ECO:0000313" key="8">
    <source>
        <dbReference type="EMBL" id="KAK1290771.1"/>
    </source>
</evidence>
<feature type="chain" id="PRO_5043698462" evidence="6">
    <location>
        <begin position="24"/>
        <end position="176"/>
    </location>
</feature>
<dbReference type="SUPFAM" id="SSF52058">
    <property type="entry name" value="L domain-like"/>
    <property type="match status" value="1"/>
</dbReference>
<protein>
    <submittedName>
        <fullName evidence="8">LRR receptor-like serine/threonine-protein kinase</fullName>
    </submittedName>
</protein>
<dbReference type="GO" id="GO:0016301">
    <property type="term" value="F:kinase activity"/>
    <property type="evidence" value="ECO:0007669"/>
    <property type="project" value="UniProtKB-KW"/>
</dbReference>
<keyword evidence="9" id="KW-1185">Reference proteome</keyword>
<evidence type="ECO:0000259" key="7">
    <source>
        <dbReference type="Pfam" id="PF08263"/>
    </source>
</evidence>
<keyword evidence="2" id="KW-0433">Leucine-rich repeat</keyword>
<keyword evidence="8" id="KW-0418">Kinase</keyword>
<dbReference type="GO" id="GO:0016020">
    <property type="term" value="C:membrane"/>
    <property type="evidence" value="ECO:0007669"/>
    <property type="project" value="UniProtKB-SubCell"/>
</dbReference>
<dbReference type="InterPro" id="IPR032675">
    <property type="entry name" value="LRR_dom_sf"/>
</dbReference>
<keyword evidence="4" id="KW-0677">Repeat</keyword>
<evidence type="ECO:0000256" key="4">
    <source>
        <dbReference type="ARBA" id="ARBA00022737"/>
    </source>
</evidence>
<dbReference type="FunFam" id="3.80.10.10:FF:000400">
    <property type="entry name" value="Nuclear pore complex protein NUP107"/>
    <property type="match status" value="1"/>
</dbReference>
<dbReference type="InterPro" id="IPR013210">
    <property type="entry name" value="LRR_N_plant-typ"/>
</dbReference>
<proteinExistence type="predicted"/>
<dbReference type="InterPro" id="IPR001611">
    <property type="entry name" value="Leu-rich_rpt"/>
</dbReference>
<dbReference type="Pfam" id="PF08263">
    <property type="entry name" value="LRRNT_2"/>
    <property type="match status" value="1"/>
</dbReference>
<evidence type="ECO:0000313" key="9">
    <source>
        <dbReference type="Proteomes" id="UP001180020"/>
    </source>
</evidence>
<keyword evidence="5" id="KW-0472">Membrane</keyword>
<keyword evidence="8" id="KW-0675">Receptor</keyword>
<keyword evidence="8" id="KW-0808">Transferase</keyword>